<feature type="transmembrane region" description="Helical" evidence="2">
    <location>
        <begin position="22"/>
        <end position="41"/>
    </location>
</feature>
<keyword evidence="2" id="KW-0812">Transmembrane</keyword>
<proteinExistence type="predicted"/>
<keyword evidence="2" id="KW-0472">Membrane</keyword>
<evidence type="ECO:0000313" key="4">
    <source>
        <dbReference type="Proteomes" id="UP000672027"/>
    </source>
</evidence>
<dbReference type="Proteomes" id="UP000672027">
    <property type="component" value="Chromosome"/>
</dbReference>
<keyword evidence="2" id="KW-1133">Transmembrane helix</keyword>
<evidence type="ECO:0000256" key="2">
    <source>
        <dbReference type="SAM" id="Phobius"/>
    </source>
</evidence>
<gene>
    <name evidence="3" type="ORF">J8380_13595</name>
</gene>
<feature type="region of interest" description="Disordered" evidence="1">
    <location>
        <begin position="50"/>
        <end position="69"/>
    </location>
</feature>
<dbReference type="EMBL" id="CP072800">
    <property type="protein sequence ID" value="QTR49283.1"/>
    <property type="molecule type" value="Genomic_DNA"/>
</dbReference>
<reference evidence="3 4" key="1">
    <citation type="submission" date="2021-04" db="EMBL/GenBank/DDBJ databases">
        <title>Genomics, taxonomy and metabolism of representatives of sulfur bacteria of the genus Thiothrix: Thiothrix fructosivorans QT, Thiothrix unzii A1T and three new species, Thiothrix subterranea sp. nov., Thiothrix litoralis sp. nov. and 'Candidatus Thiothrix anitrata' sp. nov.</title>
        <authorList>
            <person name="Ravin N.V."/>
            <person name="Smolyakov D."/>
            <person name="Rudenko T.S."/>
            <person name="Mardanov A.V."/>
            <person name="Beletsky A.V."/>
            <person name="Markov N.D."/>
            <person name="Fomenkov A.I."/>
            <person name="Roberts R.J."/>
            <person name="Karnachuk O.V."/>
            <person name="Novikov A."/>
            <person name="Grabovich M.Y."/>
        </authorList>
    </citation>
    <scope>NUCLEOTIDE SEQUENCE [LARGE SCALE GENOMIC DNA]</scope>
    <source>
        <strain evidence="3 4">A52</strain>
    </source>
</reference>
<accession>A0ABX7X3M9</accession>
<evidence type="ECO:0000313" key="3">
    <source>
        <dbReference type="EMBL" id="QTR49283.1"/>
    </source>
</evidence>
<name>A0ABX7X3M9_9GAMM</name>
<keyword evidence="4" id="KW-1185">Reference proteome</keyword>
<protein>
    <submittedName>
        <fullName evidence="3">Uncharacterized protein</fullName>
    </submittedName>
</protein>
<feature type="compositionally biased region" description="Basic residues" evidence="1">
    <location>
        <begin position="59"/>
        <end position="69"/>
    </location>
</feature>
<evidence type="ECO:0000256" key="1">
    <source>
        <dbReference type="SAM" id="MobiDB-lite"/>
    </source>
</evidence>
<sequence length="69" mass="7493">MTSGTPGLSSLTKLIDFDDKDFWKGALVGAAAVLLLTNSGVQRALFRERSKPAMPPKMGWKRSKKASVK</sequence>
<dbReference type="RefSeq" id="WP_210226136.1">
    <property type="nucleotide sequence ID" value="NZ_CP072800.1"/>
</dbReference>
<organism evidence="3 4">
    <name type="scientific">Candidatus Thiothrix anitrata</name>
    <dbReference type="NCBI Taxonomy" id="2823902"/>
    <lineage>
        <taxon>Bacteria</taxon>
        <taxon>Pseudomonadati</taxon>
        <taxon>Pseudomonadota</taxon>
        <taxon>Gammaproteobacteria</taxon>
        <taxon>Thiotrichales</taxon>
        <taxon>Thiotrichaceae</taxon>
        <taxon>Thiothrix</taxon>
    </lineage>
</organism>